<feature type="chain" id="PRO_5039732121" evidence="1">
    <location>
        <begin position="19"/>
        <end position="485"/>
    </location>
</feature>
<proteinExistence type="predicted"/>
<evidence type="ECO:0000256" key="1">
    <source>
        <dbReference type="SAM" id="SignalP"/>
    </source>
</evidence>
<comment type="caution">
    <text evidence="3">The sequence shown here is derived from an EMBL/GenBank/DDBJ whole genome shotgun (WGS) entry which is preliminary data.</text>
</comment>
<dbReference type="PANTHER" id="PTHR45661">
    <property type="entry name" value="SURFACE ANTIGEN"/>
    <property type="match status" value="1"/>
</dbReference>
<dbReference type="InterPro" id="IPR013783">
    <property type="entry name" value="Ig-like_fold"/>
</dbReference>
<dbReference type="InterPro" id="IPR032675">
    <property type="entry name" value="LRR_dom_sf"/>
</dbReference>
<evidence type="ECO:0000313" key="4">
    <source>
        <dbReference type="Proteomes" id="UP000824055"/>
    </source>
</evidence>
<protein>
    <submittedName>
        <fullName evidence="3">Leucine-rich repeat protein</fullName>
    </submittedName>
</protein>
<evidence type="ECO:0000259" key="2">
    <source>
        <dbReference type="Pfam" id="PF13004"/>
    </source>
</evidence>
<reference evidence="3" key="1">
    <citation type="journal article" date="2021" name="PeerJ">
        <title>Extensive microbial diversity within the chicken gut microbiome revealed by metagenomics and culture.</title>
        <authorList>
            <person name="Gilroy R."/>
            <person name="Ravi A."/>
            <person name="Getino M."/>
            <person name="Pursley I."/>
            <person name="Horton D.L."/>
            <person name="Alikhan N.F."/>
            <person name="Baker D."/>
            <person name="Gharbi K."/>
            <person name="Hall N."/>
            <person name="Watson M."/>
            <person name="Adriaenssens E.M."/>
            <person name="Foster-Nyarko E."/>
            <person name="Jarju S."/>
            <person name="Secka A."/>
            <person name="Antonio M."/>
            <person name="Oren A."/>
            <person name="Chaudhuri R.R."/>
            <person name="La Ragione R."/>
            <person name="Hildebrand F."/>
            <person name="Pallen M.J."/>
        </authorList>
    </citation>
    <scope>NUCLEOTIDE SEQUENCE</scope>
    <source>
        <strain evidence="3">ChiHecec3B27-8219</strain>
    </source>
</reference>
<dbReference type="CDD" id="cd14948">
    <property type="entry name" value="BACON"/>
    <property type="match status" value="1"/>
</dbReference>
<dbReference type="Gene3D" id="3.80.10.10">
    <property type="entry name" value="Ribonuclease Inhibitor"/>
    <property type="match status" value="2"/>
</dbReference>
<sequence length="485" mass="53243">MKTKFYILLLLITMPLFVACSSDDDGDGEESGIATRFTPSQESTKYFANGIDFGANSSEQTVTFTTNKRWTASSTESWCTITPGKGSANDGTMTIKVSENKSYENREAVVTLKTGELNNYITVRQGGAGTAKLYVYPAGTLEQQLGNDYENIKELILTGELNGTDFKFLKEKMYNIEGLDISEARIVSGGDSYMFNGTEEIYTETDKVTDSLLGGFTKAKSIKLPASITSIGTGALSGCQELTSIDIPQGVTSIGDMAFAGCYNLSSVNIPETVTKIGKSAFSICIHLTKIKLPEGVTKLSDGLFANCSDLKDITYSFKLDSIESSAFYGCTSLEKIIIPKSVKFLSWLAWSGCTNLKTLEYHSEKIWWTNNTGCHNVSNIIIGNEVQEIELWAFRGYKALQTLTIPANVKKLKSQIFYGCNMETLYMEATTPPETDGCLCTDDMDYSTHTNAMSKCTLYVPRGAKAAYEAVGCPWTDFKEIVEY</sequence>
<name>A0A9D2JWV3_9BACT</name>
<organism evidence="3 4">
    <name type="scientific">Candidatus Prevotella avicola</name>
    <dbReference type="NCBI Taxonomy" id="2838738"/>
    <lineage>
        <taxon>Bacteria</taxon>
        <taxon>Pseudomonadati</taxon>
        <taxon>Bacteroidota</taxon>
        <taxon>Bacteroidia</taxon>
        <taxon>Bacteroidales</taxon>
        <taxon>Prevotellaceae</taxon>
        <taxon>Prevotella</taxon>
    </lineage>
</organism>
<dbReference type="Pfam" id="PF13004">
    <property type="entry name" value="BACON"/>
    <property type="match status" value="1"/>
</dbReference>
<reference evidence="3" key="2">
    <citation type="submission" date="2021-04" db="EMBL/GenBank/DDBJ databases">
        <authorList>
            <person name="Gilroy R."/>
        </authorList>
    </citation>
    <scope>NUCLEOTIDE SEQUENCE</scope>
    <source>
        <strain evidence="3">ChiHecec3B27-8219</strain>
    </source>
</reference>
<dbReference type="InterPro" id="IPR026906">
    <property type="entry name" value="LRR_5"/>
</dbReference>
<gene>
    <name evidence="3" type="ORF">H9966_06920</name>
</gene>
<dbReference type="Gene3D" id="2.60.40.10">
    <property type="entry name" value="Immunoglobulins"/>
    <property type="match status" value="1"/>
</dbReference>
<dbReference type="PANTHER" id="PTHR45661:SF3">
    <property type="entry name" value="IG-LIKE DOMAIN-CONTAINING PROTEIN"/>
    <property type="match status" value="1"/>
</dbReference>
<dbReference type="InterPro" id="IPR024361">
    <property type="entry name" value="BACON"/>
</dbReference>
<dbReference type="Gene3D" id="3.40.50.12480">
    <property type="match status" value="1"/>
</dbReference>
<keyword evidence="1" id="KW-0732">Signal</keyword>
<dbReference type="Proteomes" id="UP000824055">
    <property type="component" value="Unassembled WGS sequence"/>
</dbReference>
<dbReference type="InterPro" id="IPR053139">
    <property type="entry name" value="Surface_bspA-like"/>
</dbReference>
<dbReference type="EMBL" id="DXBE01000050">
    <property type="protein sequence ID" value="HIZ69593.1"/>
    <property type="molecule type" value="Genomic_DNA"/>
</dbReference>
<dbReference type="Pfam" id="PF13306">
    <property type="entry name" value="LRR_5"/>
    <property type="match status" value="2"/>
</dbReference>
<dbReference type="AlphaFoldDB" id="A0A9D2JWV3"/>
<dbReference type="PROSITE" id="PS51257">
    <property type="entry name" value="PROKAR_LIPOPROTEIN"/>
    <property type="match status" value="1"/>
</dbReference>
<evidence type="ECO:0000313" key="3">
    <source>
        <dbReference type="EMBL" id="HIZ69593.1"/>
    </source>
</evidence>
<feature type="signal peptide" evidence="1">
    <location>
        <begin position="1"/>
        <end position="18"/>
    </location>
</feature>
<feature type="domain" description="BACON" evidence="2">
    <location>
        <begin position="70"/>
        <end position="125"/>
    </location>
</feature>
<dbReference type="SUPFAM" id="SSF52058">
    <property type="entry name" value="L domain-like"/>
    <property type="match status" value="1"/>
</dbReference>
<accession>A0A9D2JWV3</accession>